<keyword evidence="3 9" id="KW-0479">Metal-binding</keyword>
<evidence type="ECO:0000313" key="11">
    <source>
        <dbReference type="EMBL" id="TCL07398.1"/>
    </source>
</evidence>
<reference evidence="11 12" key="1">
    <citation type="submission" date="2019-02" db="EMBL/GenBank/DDBJ databases">
        <title>Investigation of anaerobic lignin degradation for improved lignocellulosic biofuels.</title>
        <authorList>
            <person name="Deangelis K."/>
        </authorList>
    </citation>
    <scope>NUCLEOTIDE SEQUENCE [LARGE SCALE GENOMIC DNA]</scope>
    <source>
        <strain evidence="11 12">159R</strain>
    </source>
</reference>
<comment type="function">
    <text evidence="9 10">Catalyzes hydrolysis of the D-alanyl-D-alanine dipeptide.</text>
</comment>
<dbReference type="GO" id="GO:0071555">
    <property type="term" value="P:cell wall organization"/>
    <property type="evidence" value="ECO:0007669"/>
    <property type="project" value="UniProtKB-KW"/>
</dbReference>
<feature type="binding site" evidence="9">
    <location>
        <position position="166"/>
    </location>
    <ligand>
        <name>Zn(2+)</name>
        <dbReference type="ChEBI" id="CHEBI:29105"/>
        <note>catalytic</note>
    </ligand>
</feature>
<evidence type="ECO:0000256" key="2">
    <source>
        <dbReference type="ARBA" id="ARBA00022670"/>
    </source>
</evidence>
<evidence type="ECO:0000256" key="1">
    <source>
        <dbReference type="ARBA" id="ARBA00001362"/>
    </source>
</evidence>
<keyword evidence="2 9" id="KW-0645">Protease</keyword>
<evidence type="ECO:0000256" key="3">
    <source>
        <dbReference type="ARBA" id="ARBA00022723"/>
    </source>
</evidence>
<comment type="similarity">
    <text evidence="9 10">Belongs to the peptidase M15D family.</text>
</comment>
<dbReference type="Pfam" id="PF01427">
    <property type="entry name" value="Peptidase_M15"/>
    <property type="match status" value="1"/>
</dbReference>
<dbReference type="InterPro" id="IPR000755">
    <property type="entry name" value="A_A_dipeptidase"/>
</dbReference>
<dbReference type="EMBL" id="SJOI01000001">
    <property type="protein sequence ID" value="TCL07398.1"/>
    <property type="molecule type" value="Genomic_DNA"/>
</dbReference>
<evidence type="ECO:0000256" key="10">
    <source>
        <dbReference type="PIRNR" id="PIRNR026671"/>
    </source>
</evidence>
<evidence type="ECO:0000256" key="6">
    <source>
        <dbReference type="ARBA" id="ARBA00022997"/>
    </source>
</evidence>
<dbReference type="GO" id="GO:0008270">
    <property type="term" value="F:zinc ion binding"/>
    <property type="evidence" value="ECO:0007669"/>
    <property type="project" value="UniProtKB-UniRule"/>
</dbReference>
<comment type="caution">
    <text evidence="11">The sequence shown here is derived from an EMBL/GenBank/DDBJ whole genome shotgun (WGS) entry which is preliminary data.</text>
</comment>
<keyword evidence="7 9" id="KW-0482">Metalloprotease</keyword>
<dbReference type="Gene3D" id="3.30.1380.10">
    <property type="match status" value="1"/>
</dbReference>
<dbReference type="CDD" id="cd14840">
    <property type="entry name" value="D-Ala-D-Ala_dipeptidase_Aad"/>
    <property type="match status" value="1"/>
</dbReference>
<proteinExistence type="inferred from homology"/>
<dbReference type="PANTHER" id="PTHR43126">
    <property type="entry name" value="D-ALANYL-D-ALANINE DIPEPTIDASE"/>
    <property type="match status" value="1"/>
</dbReference>
<keyword evidence="8 10" id="KW-0961">Cell wall biogenesis/degradation</keyword>
<evidence type="ECO:0000256" key="7">
    <source>
        <dbReference type="ARBA" id="ARBA00023049"/>
    </source>
</evidence>
<keyword evidence="6 9" id="KW-0224">Dipeptidase</keyword>
<dbReference type="AlphaFoldDB" id="A0A4V2Q3N2"/>
<dbReference type="GO" id="GO:0160237">
    <property type="term" value="F:D-Ala-D-Ala dipeptidase activity"/>
    <property type="evidence" value="ECO:0007669"/>
    <property type="project" value="UniProtKB-EC"/>
</dbReference>
<dbReference type="GO" id="GO:0006508">
    <property type="term" value="P:proteolysis"/>
    <property type="evidence" value="ECO:0007669"/>
    <property type="project" value="UniProtKB-KW"/>
</dbReference>
<dbReference type="PANTHER" id="PTHR43126:SF1">
    <property type="entry name" value="D-ALANYL-D-ALANINE DIPEPTIDASE"/>
    <property type="match status" value="1"/>
</dbReference>
<evidence type="ECO:0000256" key="8">
    <source>
        <dbReference type="ARBA" id="ARBA00023316"/>
    </source>
</evidence>
<comment type="catalytic activity">
    <reaction evidence="1 9 10">
        <text>D-alanyl-D-alanine + H2O = 2 D-alanine</text>
        <dbReference type="Rhea" id="RHEA:20661"/>
        <dbReference type="ChEBI" id="CHEBI:15377"/>
        <dbReference type="ChEBI" id="CHEBI:57416"/>
        <dbReference type="ChEBI" id="CHEBI:57822"/>
        <dbReference type="EC" id="3.4.13.22"/>
    </reaction>
</comment>
<keyword evidence="4 9" id="KW-0378">Hydrolase</keyword>
<dbReference type="InterPro" id="IPR009045">
    <property type="entry name" value="Zn_M74/Hedgehog-like"/>
</dbReference>
<feature type="binding site" evidence="9">
    <location>
        <position position="99"/>
    </location>
    <ligand>
        <name>Zn(2+)</name>
        <dbReference type="ChEBI" id="CHEBI:29105"/>
        <note>catalytic</note>
    </ligand>
</feature>
<evidence type="ECO:0000256" key="4">
    <source>
        <dbReference type="ARBA" id="ARBA00022801"/>
    </source>
</evidence>
<organism evidence="11 12">
    <name type="scientific">Sodalis ligni</name>
    <dbReference type="NCBI Taxonomy" id="2697027"/>
    <lineage>
        <taxon>Bacteria</taxon>
        <taxon>Pseudomonadati</taxon>
        <taxon>Pseudomonadota</taxon>
        <taxon>Gammaproteobacteria</taxon>
        <taxon>Enterobacterales</taxon>
        <taxon>Bruguierivoracaceae</taxon>
        <taxon>Sodalis</taxon>
    </lineage>
</organism>
<name>A0A4V2Q3N2_9GAMM</name>
<feature type="active site" description="Proton donor/acceptor" evidence="9">
    <location>
        <position position="163"/>
    </location>
</feature>
<dbReference type="NCBIfam" id="NF007557">
    <property type="entry name" value="PRK10178.1"/>
    <property type="match status" value="1"/>
</dbReference>
<sequence length="191" mass="21202">MMSEEIELIDISHSLPALEIDLKYAGADNITGRAIYRQPRCLLHPEAARALARSVEVAAMAGLTLILYDAYRPRLAQQYLWEACPDPRYVMDIKQGSHHSRGVAVDVALRDRDGGVLDMGSGFDEMIPRSHPFFPGLPVTAQRHRLLLNAIMAAGGFRGISSEWWHFELPNAAGYPLLTDRFGCYPPGNAK</sequence>
<keyword evidence="12" id="KW-1185">Reference proteome</keyword>
<feature type="site" description="Transition state stabilizer" evidence="9">
    <location>
        <position position="72"/>
    </location>
</feature>
<feature type="binding site" evidence="9">
    <location>
        <position position="106"/>
    </location>
    <ligand>
        <name>Zn(2+)</name>
        <dbReference type="ChEBI" id="CHEBI:29105"/>
        <note>catalytic</note>
    </ligand>
</feature>
<dbReference type="EC" id="3.4.13.22" evidence="9 10"/>
<comment type="cofactor">
    <cofactor evidence="9">
        <name>Zn(2+)</name>
        <dbReference type="ChEBI" id="CHEBI:29105"/>
    </cofactor>
    <text evidence="9">Binds 1 zinc ion per subunit.</text>
</comment>
<dbReference type="HAMAP" id="MF_01924">
    <property type="entry name" value="A_A_dipeptidase"/>
    <property type="match status" value="1"/>
</dbReference>
<evidence type="ECO:0000256" key="9">
    <source>
        <dbReference type="HAMAP-Rule" id="MF_01924"/>
    </source>
</evidence>
<evidence type="ECO:0000313" key="12">
    <source>
        <dbReference type="Proteomes" id="UP000294555"/>
    </source>
</evidence>
<gene>
    <name evidence="9" type="primary">ddpX</name>
    <name evidence="11" type="ORF">EZJ58_5722</name>
</gene>
<evidence type="ECO:0000256" key="5">
    <source>
        <dbReference type="ARBA" id="ARBA00022833"/>
    </source>
</evidence>
<protein>
    <recommendedName>
        <fullName evidence="9 10">D-alanyl-D-alanine dipeptidase</fullName>
        <shortName evidence="9 10">D-Ala-D-Ala dipeptidase</shortName>
        <ecNumber evidence="9 10">3.4.13.22</ecNumber>
    </recommendedName>
</protein>
<dbReference type="Proteomes" id="UP000294555">
    <property type="component" value="Unassembled WGS sequence"/>
</dbReference>
<accession>A0A4V2Q3N2</accession>
<dbReference type="SUPFAM" id="SSF55166">
    <property type="entry name" value="Hedgehog/DD-peptidase"/>
    <property type="match status" value="1"/>
</dbReference>
<keyword evidence="5 9" id="KW-0862">Zinc</keyword>
<dbReference type="PIRSF" id="PIRSF026671">
    <property type="entry name" value="AA_dipeptidase"/>
    <property type="match status" value="1"/>
</dbReference>
<dbReference type="GO" id="GO:0008237">
    <property type="term" value="F:metallopeptidase activity"/>
    <property type="evidence" value="ECO:0007669"/>
    <property type="project" value="UniProtKB-KW"/>
</dbReference>